<dbReference type="Proteomes" id="UP000499080">
    <property type="component" value="Unassembled WGS sequence"/>
</dbReference>
<dbReference type="AlphaFoldDB" id="A0A4Y2C744"/>
<accession>A0A4Y2C744</accession>
<organism evidence="1 2">
    <name type="scientific">Araneus ventricosus</name>
    <name type="common">Orbweaver spider</name>
    <name type="synonym">Epeira ventricosa</name>
    <dbReference type="NCBI Taxonomy" id="182803"/>
    <lineage>
        <taxon>Eukaryota</taxon>
        <taxon>Metazoa</taxon>
        <taxon>Ecdysozoa</taxon>
        <taxon>Arthropoda</taxon>
        <taxon>Chelicerata</taxon>
        <taxon>Arachnida</taxon>
        <taxon>Araneae</taxon>
        <taxon>Araneomorphae</taxon>
        <taxon>Entelegynae</taxon>
        <taxon>Araneoidea</taxon>
        <taxon>Araneidae</taxon>
        <taxon>Araneus</taxon>
    </lineage>
</organism>
<name>A0A4Y2C744_ARAVE</name>
<comment type="caution">
    <text evidence="1">The sequence shown here is derived from an EMBL/GenBank/DDBJ whole genome shotgun (WGS) entry which is preliminary data.</text>
</comment>
<dbReference type="EMBL" id="BGPR01000154">
    <property type="protein sequence ID" value="GBM00193.1"/>
    <property type="molecule type" value="Genomic_DNA"/>
</dbReference>
<proteinExistence type="predicted"/>
<gene>
    <name evidence="1" type="ORF">AVEN_176427_1</name>
</gene>
<keyword evidence="2" id="KW-1185">Reference proteome</keyword>
<evidence type="ECO:0000313" key="1">
    <source>
        <dbReference type="EMBL" id="GBM00193.1"/>
    </source>
</evidence>
<sequence length="174" mass="20580">MTEEYVLRLQKSLTQLKEKKNGKMSGIKLGEYLTEDDDHLMVFEGVTEEVHFVSDFCPKWKMLMKKMVMIQIHRNLYRHPFIDFNRGRAPSGKIFVPNSRKGVFNKQINKYMVKIRYQFHYTFPPYSKSCPPRWADTTATPVFNQFSPSGEFFEAFHQKLMIISCIILYANLFS</sequence>
<evidence type="ECO:0000313" key="2">
    <source>
        <dbReference type="Proteomes" id="UP000499080"/>
    </source>
</evidence>
<reference evidence="1 2" key="1">
    <citation type="journal article" date="2019" name="Sci. Rep.">
        <title>Orb-weaving spider Araneus ventricosus genome elucidates the spidroin gene catalogue.</title>
        <authorList>
            <person name="Kono N."/>
            <person name="Nakamura H."/>
            <person name="Ohtoshi R."/>
            <person name="Moran D.A.P."/>
            <person name="Shinohara A."/>
            <person name="Yoshida Y."/>
            <person name="Fujiwara M."/>
            <person name="Mori M."/>
            <person name="Tomita M."/>
            <person name="Arakawa K."/>
        </authorList>
    </citation>
    <scope>NUCLEOTIDE SEQUENCE [LARGE SCALE GENOMIC DNA]</scope>
</reference>
<protein>
    <submittedName>
        <fullName evidence="1">Uncharacterized protein</fullName>
    </submittedName>
</protein>